<feature type="domain" description="Glycosyl transferase family 1" evidence="1">
    <location>
        <begin position="172"/>
        <end position="324"/>
    </location>
</feature>
<dbReference type="STRING" id="266762.HQ36_06180"/>
<dbReference type="InterPro" id="IPR028098">
    <property type="entry name" value="Glyco_trans_4-like_N"/>
</dbReference>
<accession>A0A0A2G4U7</accession>
<name>A0A0A2G4U7_9PORP</name>
<keyword evidence="4" id="KW-1185">Reference proteome</keyword>
<dbReference type="Gene3D" id="3.40.50.2000">
    <property type="entry name" value="Glycogen Phosphorylase B"/>
    <property type="match status" value="2"/>
</dbReference>
<dbReference type="PANTHER" id="PTHR12526">
    <property type="entry name" value="GLYCOSYLTRANSFERASE"/>
    <property type="match status" value="1"/>
</dbReference>
<reference evidence="3 4" key="1">
    <citation type="submission" date="2014-08" db="EMBL/GenBank/DDBJ databases">
        <title>Porphyromonas gingivicanis strain:COT-022_OH1391 Genome sequencing.</title>
        <authorList>
            <person name="Wallis C."/>
            <person name="Deusch O."/>
            <person name="O'Flynn C."/>
            <person name="Davis I."/>
            <person name="Jospin G."/>
            <person name="Darling A.E."/>
            <person name="Coil D.A."/>
            <person name="Alexiev A."/>
            <person name="Horsfall A."/>
            <person name="Kirkwood N."/>
            <person name="Harris S."/>
            <person name="Eisen J.A."/>
        </authorList>
    </citation>
    <scope>NUCLEOTIDE SEQUENCE [LARGE SCALE GENOMIC DNA]</scope>
    <source>
        <strain evidence="4">COT-022 OH1391</strain>
    </source>
</reference>
<dbReference type="SUPFAM" id="SSF53756">
    <property type="entry name" value="UDP-Glycosyltransferase/glycogen phosphorylase"/>
    <property type="match status" value="1"/>
</dbReference>
<dbReference type="eggNOG" id="COG0438">
    <property type="taxonomic scope" value="Bacteria"/>
</dbReference>
<feature type="domain" description="Glycosyltransferase subfamily 4-like N-terminal" evidence="2">
    <location>
        <begin position="16"/>
        <end position="162"/>
    </location>
</feature>
<dbReference type="CDD" id="cd03820">
    <property type="entry name" value="GT4_AmsD-like"/>
    <property type="match status" value="1"/>
</dbReference>
<dbReference type="OrthoDB" id="9811239at2"/>
<evidence type="ECO:0000313" key="3">
    <source>
        <dbReference type="EMBL" id="KGN97482.1"/>
    </source>
</evidence>
<dbReference type="Proteomes" id="UP000030134">
    <property type="component" value="Unassembled WGS sequence"/>
</dbReference>
<dbReference type="InterPro" id="IPR001296">
    <property type="entry name" value="Glyco_trans_1"/>
</dbReference>
<sequence>MQQKIVFVTRGLHDGGGIERVTSYIASLLAQEGWKVDILCLQKRGEPYFPLSEKVNVVYQSEYKGWSRTKRIRNYYKEVQPDLIIGVGSNRSLTHYFSAKGFKFATWEHFNTTIQAHPLHSFSRWWATRLGWIITLTPADAEAYRRCYKTQKVISIANPITIDNLQPTDLSAKRVLSAGRLVGQKGFDRLLQAWSLVEGKHPDWQLRIVGSGKKEFLLKEQIRRLGLEDRVEMLPHSKNMTEQYRQASIYAMASRYEGFPLVLLEAMASALPIVSFDCPRGPSDIITPRETGILVPDNDIEAFAQALDSLMIDAHLRHSMSQKALEKSIRYTPQHILKEWTQALQKLTL</sequence>
<dbReference type="Pfam" id="PF00534">
    <property type="entry name" value="Glycos_transf_1"/>
    <property type="match status" value="1"/>
</dbReference>
<dbReference type="GO" id="GO:0016757">
    <property type="term" value="F:glycosyltransferase activity"/>
    <property type="evidence" value="ECO:0007669"/>
    <property type="project" value="InterPro"/>
</dbReference>
<dbReference type="EMBL" id="JQZW01000012">
    <property type="protein sequence ID" value="KGN97482.1"/>
    <property type="molecule type" value="Genomic_DNA"/>
</dbReference>
<evidence type="ECO:0000259" key="2">
    <source>
        <dbReference type="Pfam" id="PF13439"/>
    </source>
</evidence>
<proteinExistence type="predicted"/>
<dbReference type="PANTHER" id="PTHR12526:SF630">
    <property type="entry name" value="GLYCOSYLTRANSFERASE"/>
    <property type="match status" value="1"/>
</dbReference>
<evidence type="ECO:0000259" key="1">
    <source>
        <dbReference type="Pfam" id="PF00534"/>
    </source>
</evidence>
<dbReference type="AlphaFoldDB" id="A0A0A2G4U7"/>
<protein>
    <recommendedName>
        <fullName evidence="5">Glycosyl transferase family 1 domain-containing protein</fullName>
    </recommendedName>
</protein>
<evidence type="ECO:0008006" key="5">
    <source>
        <dbReference type="Google" id="ProtNLM"/>
    </source>
</evidence>
<evidence type="ECO:0000313" key="4">
    <source>
        <dbReference type="Proteomes" id="UP000030134"/>
    </source>
</evidence>
<comment type="caution">
    <text evidence="3">The sequence shown here is derived from an EMBL/GenBank/DDBJ whole genome shotgun (WGS) entry which is preliminary data.</text>
</comment>
<dbReference type="Pfam" id="PF13439">
    <property type="entry name" value="Glyco_transf_4"/>
    <property type="match status" value="1"/>
</dbReference>
<dbReference type="RefSeq" id="WP_036884481.1">
    <property type="nucleotide sequence ID" value="NZ_JQZW01000012.1"/>
</dbReference>
<gene>
    <name evidence="3" type="ORF">HQ36_06180</name>
</gene>
<organism evidence="3 4">
    <name type="scientific">Porphyromonas gingivicanis</name>
    <dbReference type="NCBI Taxonomy" id="266762"/>
    <lineage>
        <taxon>Bacteria</taxon>
        <taxon>Pseudomonadati</taxon>
        <taxon>Bacteroidota</taxon>
        <taxon>Bacteroidia</taxon>
        <taxon>Bacteroidales</taxon>
        <taxon>Porphyromonadaceae</taxon>
        <taxon>Porphyromonas</taxon>
    </lineage>
</organism>